<evidence type="ECO:0000313" key="6">
    <source>
        <dbReference type="EMBL" id="ADH93415.1"/>
    </source>
</evidence>
<name>D7BL85_ARCHD</name>
<keyword evidence="3" id="KW-0238">DNA-binding</keyword>
<dbReference type="KEGG" id="ahe:Arch_1733"/>
<dbReference type="STRING" id="644284.Arch_1733"/>
<dbReference type="OrthoDB" id="186585at2"/>
<proteinExistence type="inferred from homology"/>
<dbReference type="GO" id="GO:0030246">
    <property type="term" value="F:carbohydrate binding"/>
    <property type="evidence" value="ECO:0007669"/>
    <property type="project" value="InterPro"/>
</dbReference>
<dbReference type="Proteomes" id="UP000000376">
    <property type="component" value="Chromosome"/>
</dbReference>
<dbReference type="PANTHER" id="PTHR34294">
    <property type="entry name" value="TRANSCRIPTIONAL REGULATOR-RELATED"/>
    <property type="match status" value="1"/>
</dbReference>
<keyword evidence="4" id="KW-0804">Transcription</keyword>
<evidence type="ECO:0000256" key="2">
    <source>
        <dbReference type="ARBA" id="ARBA00023015"/>
    </source>
</evidence>
<feature type="domain" description="Sugar-binding" evidence="5">
    <location>
        <begin position="65"/>
        <end position="311"/>
    </location>
</feature>
<dbReference type="InterPro" id="IPR037171">
    <property type="entry name" value="NagB/RpiA_transferase-like"/>
</dbReference>
<gene>
    <name evidence="6" type="ordered locus">Arch_1733</name>
</gene>
<evidence type="ECO:0000256" key="4">
    <source>
        <dbReference type="ARBA" id="ARBA00023163"/>
    </source>
</evidence>
<comment type="similarity">
    <text evidence="1">Belongs to the SorC transcriptional regulatory family.</text>
</comment>
<sequence>MESLSVRDIQSLDAAKLYYSGLNQEQVAQRLHVARPTVSKLLAHAQARGFIQVRVIDPREQDELLVETLQHRYRLLDVILVSPASPGDIAMREALGKAGAQLVTSLVRDGDHIGVIPSRTMSAVADFLESHPRKNVEIIQLSHGLSDPVPEHGRPGTLERFAAAFSATCHQLAAPTFVATVPIRTRLTKMPHVRRTLDLGAKARIAIYTVGDTATNRELIERSPLTLAEREIILQRSVGDICARFIDDGGRVCIPDVNNRTVGISLPQLRHKEQKILVAGGQHKVAAVRAALECGYVNRLVTDVETARQIVLG</sequence>
<organism evidence="6 7">
    <name type="scientific">Arcanobacterium haemolyticum (strain ATCC 9345 / DSM 20595 / CCM 5947 / CCUG 17215 / LMG 16163 / NBRC 15585 / NCTC 8452 / 11018)</name>
    <dbReference type="NCBI Taxonomy" id="644284"/>
    <lineage>
        <taxon>Bacteria</taxon>
        <taxon>Bacillati</taxon>
        <taxon>Actinomycetota</taxon>
        <taxon>Actinomycetes</taxon>
        <taxon>Actinomycetales</taxon>
        <taxon>Actinomycetaceae</taxon>
        <taxon>Arcanobacterium</taxon>
    </lineage>
</organism>
<dbReference type="eggNOG" id="COG2390">
    <property type="taxonomic scope" value="Bacteria"/>
</dbReference>
<evidence type="ECO:0000256" key="3">
    <source>
        <dbReference type="ARBA" id="ARBA00023125"/>
    </source>
</evidence>
<keyword evidence="2" id="KW-0805">Transcription regulation</keyword>
<reference evidence="6 7" key="1">
    <citation type="journal article" date="2010" name="Stand. Genomic Sci.">
        <title>Complete genome sequence of Arcanobacterium haemolyticum type strain (11018).</title>
        <authorList>
            <person name="Yasawong M."/>
            <person name="Teshima H."/>
            <person name="Lapidus A."/>
            <person name="Nolan M."/>
            <person name="Lucas S."/>
            <person name="Glavina Del Rio T."/>
            <person name="Tice H."/>
            <person name="Cheng J."/>
            <person name="Bruce D."/>
            <person name="Detter C."/>
            <person name="Tapia R."/>
            <person name="Han C."/>
            <person name="Goodwin L."/>
            <person name="Pitluck S."/>
            <person name="Liolios K."/>
            <person name="Ivanova N."/>
            <person name="Mavromatis K."/>
            <person name="Mikhailova N."/>
            <person name="Pati A."/>
            <person name="Chen A."/>
            <person name="Palaniappan K."/>
            <person name="Land M."/>
            <person name="Hauser L."/>
            <person name="Chang Y."/>
            <person name="Jeffries C."/>
            <person name="Rohde M."/>
            <person name="Sikorski J."/>
            <person name="Pukall R."/>
            <person name="Goker M."/>
            <person name="Woyke T."/>
            <person name="Bristow J."/>
            <person name="Eisen J."/>
            <person name="Markowitz V."/>
            <person name="Hugenholtz P."/>
            <person name="Kyrpides N."/>
            <person name="Klenk H."/>
        </authorList>
    </citation>
    <scope>NUCLEOTIDE SEQUENCE [LARGE SCALE GENOMIC DNA]</scope>
    <source>
        <strain evidence="7">ATCC 9345 / DSM 20595 / CCUG 17215 / LMG 16163 / NBRC 15585 / NCTC 8452 / 11018</strain>
    </source>
</reference>
<dbReference type="EMBL" id="CP002045">
    <property type="protein sequence ID" value="ADH93415.1"/>
    <property type="molecule type" value="Genomic_DNA"/>
</dbReference>
<dbReference type="InterPro" id="IPR007324">
    <property type="entry name" value="Sugar-bd_dom_put"/>
</dbReference>
<accession>D7BL85</accession>
<dbReference type="SUPFAM" id="SSF100950">
    <property type="entry name" value="NagB/RpiA/CoA transferase-like"/>
    <property type="match status" value="1"/>
</dbReference>
<keyword evidence="7" id="KW-1185">Reference proteome</keyword>
<evidence type="ECO:0000259" key="5">
    <source>
        <dbReference type="Pfam" id="PF04198"/>
    </source>
</evidence>
<dbReference type="InterPro" id="IPR036388">
    <property type="entry name" value="WH-like_DNA-bd_sf"/>
</dbReference>
<evidence type="ECO:0000313" key="7">
    <source>
        <dbReference type="Proteomes" id="UP000000376"/>
    </source>
</evidence>
<evidence type="ECO:0000256" key="1">
    <source>
        <dbReference type="ARBA" id="ARBA00010466"/>
    </source>
</evidence>
<dbReference type="AlphaFoldDB" id="D7BL85"/>
<dbReference type="Pfam" id="PF04198">
    <property type="entry name" value="Sugar-bind"/>
    <property type="match status" value="1"/>
</dbReference>
<dbReference type="RefSeq" id="WP_013170901.1">
    <property type="nucleotide sequence ID" value="NC_014218.1"/>
</dbReference>
<dbReference type="HOGENOM" id="CLU_054506_0_1_11"/>
<dbReference type="Gene3D" id="1.10.10.10">
    <property type="entry name" value="Winged helix-like DNA-binding domain superfamily/Winged helix DNA-binding domain"/>
    <property type="match status" value="1"/>
</dbReference>
<dbReference type="Gene3D" id="3.40.50.1360">
    <property type="match status" value="1"/>
</dbReference>
<dbReference type="GO" id="GO:0003677">
    <property type="term" value="F:DNA binding"/>
    <property type="evidence" value="ECO:0007669"/>
    <property type="project" value="UniProtKB-KW"/>
</dbReference>
<protein>
    <submittedName>
        <fullName evidence="6">Transcriptional regulator, DeoR family</fullName>
    </submittedName>
</protein>
<dbReference type="InterPro" id="IPR051054">
    <property type="entry name" value="SorC_transcr_regulators"/>
</dbReference>
<dbReference type="PANTHER" id="PTHR34294:SF1">
    <property type="entry name" value="TRANSCRIPTIONAL REGULATOR LSRR"/>
    <property type="match status" value="1"/>
</dbReference>